<gene>
    <name evidence="15" type="ORF">FLL45_06045</name>
</gene>
<evidence type="ECO:0000256" key="8">
    <source>
        <dbReference type="ARBA" id="ARBA00023136"/>
    </source>
</evidence>
<proteinExistence type="inferred from homology"/>
<dbReference type="CDD" id="cd01347">
    <property type="entry name" value="ligand_gated_channel"/>
    <property type="match status" value="1"/>
</dbReference>
<evidence type="ECO:0000256" key="11">
    <source>
        <dbReference type="PROSITE-ProRule" id="PRU01360"/>
    </source>
</evidence>
<protein>
    <submittedName>
        <fullName evidence="15">TonB-dependent receptor</fullName>
    </submittedName>
</protein>
<organism evidence="15 16">
    <name type="scientific">Aliikangiella marina</name>
    <dbReference type="NCBI Taxonomy" id="1712262"/>
    <lineage>
        <taxon>Bacteria</taxon>
        <taxon>Pseudomonadati</taxon>
        <taxon>Pseudomonadota</taxon>
        <taxon>Gammaproteobacteria</taxon>
        <taxon>Oceanospirillales</taxon>
        <taxon>Pleioneaceae</taxon>
        <taxon>Aliikangiella</taxon>
    </lineage>
</organism>
<evidence type="ECO:0000313" key="16">
    <source>
        <dbReference type="Proteomes" id="UP000317839"/>
    </source>
</evidence>
<dbReference type="Gene3D" id="2.170.130.10">
    <property type="entry name" value="TonB-dependent receptor, plug domain"/>
    <property type="match status" value="1"/>
</dbReference>
<dbReference type="OrthoDB" id="9764669at2"/>
<keyword evidence="5 11" id="KW-0812">Transmembrane</keyword>
<evidence type="ECO:0000256" key="2">
    <source>
        <dbReference type="ARBA" id="ARBA00008143"/>
    </source>
</evidence>
<dbReference type="Proteomes" id="UP000317839">
    <property type="component" value="Unassembled WGS sequence"/>
</dbReference>
<dbReference type="SUPFAM" id="SSF56935">
    <property type="entry name" value="Porins"/>
    <property type="match status" value="1"/>
</dbReference>
<evidence type="ECO:0000256" key="7">
    <source>
        <dbReference type="ARBA" id="ARBA00023077"/>
    </source>
</evidence>
<name>A0A545TJU9_9GAMM</name>
<dbReference type="Pfam" id="PF00593">
    <property type="entry name" value="TonB_dep_Rec_b-barrel"/>
    <property type="match status" value="1"/>
</dbReference>
<dbReference type="AlphaFoldDB" id="A0A545TJU9"/>
<dbReference type="PROSITE" id="PS52016">
    <property type="entry name" value="TONB_DEPENDENT_REC_3"/>
    <property type="match status" value="1"/>
</dbReference>
<evidence type="ECO:0000256" key="9">
    <source>
        <dbReference type="ARBA" id="ARBA00023170"/>
    </source>
</evidence>
<dbReference type="InterPro" id="IPR000531">
    <property type="entry name" value="Beta-barrel_TonB"/>
</dbReference>
<keyword evidence="8 11" id="KW-0472">Membrane</keyword>
<evidence type="ECO:0000256" key="5">
    <source>
        <dbReference type="ARBA" id="ARBA00022692"/>
    </source>
</evidence>
<comment type="subcellular location">
    <subcellularLocation>
        <location evidence="1 11">Cell outer membrane</location>
        <topology evidence="1 11">Multi-pass membrane protein</topology>
    </subcellularLocation>
</comment>
<dbReference type="InterPro" id="IPR036942">
    <property type="entry name" value="Beta-barrel_TonB_sf"/>
</dbReference>
<dbReference type="Gene3D" id="2.40.170.20">
    <property type="entry name" value="TonB-dependent receptor, beta-barrel domain"/>
    <property type="match status" value="1"/>
</dbReference>
<evidence type="ECO:0000256" key="6">
    <source>
        <dbReference type="ARBA" id="ARBA00022729"/>
    </source>
</evidence>
<keyword evidence="6" id="KW-0732">Signal</keyword>
<evidence type="ECO:0000313" key="15">
    <source>
        <dbReference type="EMBL" id="TQV77502.1"/>
    </source>
</evidence>
<comment type="similarity">
    <text evidence="2">Belongs to the TonB-dependent receptor family. Hemoglobin/haptoglobin binding protein subfamily.</text>
</comment>
<keyword evidence="7 12" id="KW-0798">TonB box</keyword>
<dbReference type="Pfam" id="PF07715">
    <property type="entry name" value="Plug"/>
    <property type="match status" value="1"/>
</dbReference>
<evidence type="ECO:0000256" key="12">
    <source>
        <dbReference type="RuleBase" id="RU003357"/>
    </source>
</evidence>
<feature type="domain" description="TonB-dependent receptor-like beta-barrel" evidence="13">
    <location>
        <begin position="247"/>
        <end position="646"/>
    </location>
</feature>
<evidence type="ECO:0000256" key="4">
    <source>
        <dbReference type="ARBA" id="ARBA00022452"/>
    </source>
</evidence>
<dbReference type="InterPro" id="IPR037066">
    <property type="entry name" value="Plug_dom_sf"/>
</dbReference>
<evidence type="ECO:0000256" key="1">
    <source>
        <dbReference type="ARBA" id="ARBA00004571"/>
    </source>
</evidence>
<sequence>MTELLDLSLADLLKVQVSTASKSTQSISDAPSIINVITEAEITDLGLDTLSDALSLIPGISPIQQLKSDRVLVVRGLALKDGVLILIDGVPVNDAFDGGFDFYQRPLDDIKKIEVVRGPGSALYGSYAVSGVIQLFTKQYESDSLSAQLSGGSFAEKSLNVNYSQQLSLSEAKGHVTASFNYFDNEGDDLFIAQDLIFSPELGTFLPPLANPTLTPTFRQETTEKFNGHFNVNIENFRLGFVRSQIITNPLVSHLGIVTAENATIKDSVQDSIMLQYESKLLKKVSLTSKLFYVLNKSKLFGQSQPPQYRGDEDQDGLNENFPSGIIENFFHQTHSTGLSFDLEWNASDDHQLLFGLEFEDTHLDDVEKVANVSLAGRGPTEIFPAQDMTFEFMPEGVKRDSKSIYVQDRWNLSDKTTVTTGLRYGDYSDFGDTTNPRLAVVHQFNSKIYTKFLYGEAFKAPAFSQLFDATPTLSANRVRGNSSLLPTEIKTLEWQIGYNFSESLISTATLYRNETENEIFFNSTPGIQQWQNSGERESQGIELELQGKFLSFDYATVNYSYQDTTGVDQGAGANIHSPHRFNFFANQKLNNHLKLGVTLAHYASPTRERNDNRERLKAKTLVGLNLQYQNNSNSNWQFELSVKNLLDEDGRDEIESSIGLLDDIPIEGRKFQFTLKYDLR</sequence>
<comment type="caution">
    <text evidence="15">The sequence shown here is derived from an EMBL/GenBank/DDBJ whole genome shotgun (WGS) entry which is preliminary data.</text>
</comment>
<keyword evidence="9 15" id="KW-0675">Receptor</keyword>
<feature type="domain" description="TonB-dependent receptor plug" evidence="14">
    <location>
        <begin position="27"/>
        <end position="132"/>
    </location>
</feature>
<evidence type="ECO:0000256" key="10">
    <source>
        <dbReference type="ARBA" id="ARBA00023237"/>
    </source>
</evidence>
<evidence type="ECO:0000256" key="3">
    <source>
        <dbReference type="ARBA" id="ARBA00022448"/>
    </source>
</evidence>
<dbReference type="InterPro" id="IPR012910">
    <property type="entry name" value="Plug_dom"/>
</dbReference>
<dbReference type="GO" id="GO:0015344">
    <property type="term" value="F:siderophore uptake transmembrane transporter activity"/>
    <property type="evidence" value="ECO:0007669"/>
    <property type="project" value="TreeGrafter"/>
</dbReference>
<accession>A0A545TJU9</accession>
<keyword evidence="16" id="KW-1185">Reference proteome</keyword>
<evidence type="ECO:0000259" key="13">
    <source>
        <dbReference type="Pfam" id="PF00593"/>
    </source>
</evidence>
<dbReference type="InterPro" id="IPR039426">
    <property type="entry name" value="TonB-dep_rcpt-like"/>
</dbReference>
<evidence type="ECO:0000259" key="14">
    <source>
        <dbReference type="Pfam" id="PF07715"/>
    </source>
</evidence>
<dbReference type="PANTHER" id="PTHR30069">
    <property type="entry name" value="TONB-DEPENDENT OUTER MEMBRANE RECEPTOR"/>
    <property type="match status" value="1"/>
</dbReference>
<dbReference type="GO" id="GO:0044718">
    <property type="term" value="P:siderophore transmembrane transport"/>
    <property type="evidence" value="ECO:0007669"/>
    <property type="project" value="TreeGrafter"/>
</dbReference>
<dbReference type="PANTHER" id="PTHR30069:SF29">
    <property type="entry name" value="HEMOGLOBIN AND HEMOGLOBIN-HAPTOGLOBIN-BINDING PROTEIN 1-RELATED"/>
    <property type="match status" value="1"/>
</dbReference>
<keyword evidence="3 11" id="KW-0813">Transport</keyword>
<keyword evidence="4 11" id="KW-1134">Transmembrane beta strand</keyword>
<dbReference type="GO" id="GO:0009279">
    <property type="term" value="C:cell outer membrane"/>
    <property type="evidence" value="ECO:0007669"/>
    <property type="project" value="UniProtKB-SubCell"/>
</dbReference>
<dbReference type="EMBL" id="VIKR01000001">
    <property type="protein sequence ID" value="TQV77502.1"/>
    <property type="molecule type" value="Genomic_DNA"/>
</dbReference>
<dbReference type="RefSeq" id="WP_142941074.1">
    <property type="nucleotide sequence ID" value="NZ_VIKR01000001.1"/>
</dbReference>
<keyword evidence="10 11" id="KW-0998">Cell outer membrane</keyword>
<reference evidence="15 16" key="1">
    <citation type="submission" date="2019-06" db="EMBL/GenBank/DDBJ databases">
        <title>Draft genome of Aliikangiella marina GYP-15.</title>
        <authorList>
            <person name="Wang G."/>
        </authorList>
    </citation>
    <scope>NUCLEOTIDE SEQUENCE [LARGE SCALE GENOMIC DNA]</scope>
    <source>
        <strain evidence="15 16">GYP-15</strain>
    </source>
</reference>